<dbReference type="InterPro" id="IPR032710">
    <property type="entry name" value="NTF2-like_dom_sf"/>
</dbReference>
<evidence type="ECO:0000256" key="1">
    <source>
        <dbReference type="ARBA" id="ARBA00011344"/>
    </source>
</evidence>
<comment type="subunit">
    <text evidence="1">Interacts transiently with the RNA polymerase catalytic core formed by RpoA, RpoB, RpoC and RpoZ (2 alpha, 1 beta, 1 beta' and 1 omega subunit) to form the RNA polymerase holoenzyme that can initiate transcription.</text>
</comment>
<evidence type="ECO:0000313" key="5">
    <source>
        <dbReference type="EMBL" id="MBP2000600.1"/>
    </source>
</evidence>
<dbReference type="InterPro" id="IPR013249">
    <property type="entry name" value="RNA_pol_sigma70_r4_t2"/>
</dbReference>
<dbReference type="Pfam" id="PF08281">
    <property type="entry name" value="Sigma70_r4_2"/>
    <property type="match status" value="1"/>
</dbReference>
<name>A0ABS4JFX0_9BACL</name>
<gene>
    <name evidence="5" type="ORF">J2Z69_001631</name>
</gene>
<dbReference type="InterPro" id="IPR014284">
    <property type="entry name" value="RNA_pol_sigma-70_dom"/>
</dbReference>
<protein>
    <submittedName>
        <fullName evidence="5">RNA polymerase sigma-70 factor (ECF subfamily)</fullName>
    </submittedName>
</protein>
<dbReference type="Proteomes" id="UP001519288">
    <property type="component" value="Unassembled WGS sequence"/>
</dbReference>
<dbReference type="InterPro" id="IPR013325">
    <property type="entry name" value="RNA_pol_sigma_r2"/>
</dbReference>
<evidence type="ECO:0000256" key="2">
    <source>
        <dbReference type="SAM" id="MobiDB-lite"/>
    </source>
</evidence>
<dbReference type="Gene3D" id="1.10.1740.10">
    <property type="match status" value="1"/>
</dbReference>
<organism evidence="5 6">
    <name type="scientific">Paenibacillus shirakamiensis</name>
    <dbReference type="NCBI Taxonomy" id="1265935"/>
    <lineage>
        <taxon>Bacteria</taxon>
        <taxon>Bacillati</taxon>
        <taxon>Bacillota</taxon>
        <taxon>Bacilli</taxon>
        <taxon>Bacillales</taxon>
        <taxon>Paenibacillaceae</taxon>
        <taxon>Paenibacillus</taxon>
    </lineage>
</organism>
<feature type="region of interest" description="Disordered" evidence="2">
    <location>
        <begin position="158"/>
        <end position="180"/>
    </location>
</feature>
<dbReference type="SUPFAM" id="SSF88946">
    <property type="entry name" value="Sigma2 domain of RNA polymerase sigma factors"/>
    <property type="match status" value="1"/>
</dbReference>
<feature type="domain" description="RNA polymerase sigma factor 70 region 4 type 2" evidence="4">
    <location>
        <begin position="116"/>
        <end position="165"/>
    </location>
</feature>
<feature type="domain" description="RNA polymerase sigma-70 region 2" evidence="3">
    <location>
        <begin position="14"/>
        <end position="78"/>
    </location>
</feature>
<dbReference type="InterPro" id="IPR013324">
    <property type="entry name" value="RNA_pol_sigma_r3/r4-like"/>
</dbReference>
<dbReference type="SUPFAM" id="SSF88659">
    <property type="entry name" value="Sigma3 and sigma4 domains of RNA polymerase sigma factors"/>
    <property type="match status" value="1"/>
</dbReference>
<dbReference type="PANTHER" id="PTHR30173">
    <property type="entry name" value="SIGMA 19 FACTOR"/>
    <property type="match status" value="1"/>
</dbReference>
<proteinExistence type="predicted"/>
<dbReference type="SUPFAM" id="SSF54427">
    <property type="entry name" value="NTF2-like"/>
    <property type="match status" value="1"/>
</dbReference>
<evidence type="ECO:0000313" key="6">
    <source>
        <dbReference type="Proteomes" id="UP001519288"/>
    </source>
</evidence>
<dbReference type="InterPro" id="IPR007627">
    <property type="entry name" value="RNA_pol_sigma70_r2"/>
</dbReference>
<dbReference type="EMBL" id="JAGGLD010000002">
    <property type="protein sequence ID" value="MBP2000600.1"/>
    <property type="molecule type" value="Genomic_DNA"/>
</dbReference>
<accession>A0ABS4JFX0</accession>
<dbReference type="Pfam" id="PF04542">
    <property type="entry name" value="Sigma70_r2"/>
    <property type="match status" value="1"/>
</dbReference>
<evidence type="ECO:0000259" key="3">
    <source>
        <dbReference type="Pfam" id="PF04542"/>
    </source>
</evidence>
<feature type="compositionally biased region" description="Basic and acidic residues" evidence="2">
    <location>
        <begin position="171"/>
        <end position="180"/>
    </location>
</feature>
<dbReference type="NCBIfam" id="TIGR02937">
    <property type="entry name" value="sigma70-ECF"/>
    <property type="match status" value="1"/>
</dbReference>
<dbReference type="InterPro" id="IPR036388">
    <property type="entry name" value="WH-like_DNA-bd_sf"/>
</dbReference>
<reference evidence="5 6" key="1">
    <citation type="submission" date="2021-03" db="EMBL/GenBank/DDBJ databases">
        <title>Genomic Encyclopedia of Type Strains, Phase IV (KMG-IV): sequencing the most valuable type-strain genomes for metagenomic binning, comparative biology and taxonomic classification.</title>
        <authorList>
            <person name="Goeker M."/>
        </authorList>
    </citation>
    <scope>NUCLEOTIDE SEQUENCE [LARGE SCALE GENOMIC DNA]</scope>
    <source>
        <strain evidence="5 6">DSM 26806</strain>
    </source>
</reference>
<dbReference type="RefSeq" id="WP_209860916.1">
    <property type="nucleotide sequence ID" value="NZ_JAGGLD010000002.1"/>
</dbReference>
<evidence type="ECO:0000259" key="4">
    <source>
        <dbReference type="Pfam" id="PF08281"/>
    </source>
</evidence>
<keyword evidence="6" id="KW-1185">Reference proteome</keyword>
<dbReference type="Gene3D" id="1.10.10.10">
    <property type="entry name" value="Winged helix-like DNA-binding domain superfamily/Winged helix DNA-binding domain"/>
    <property type="match status" value="1"/>
</dbReference>
<dbReference type="InterPro" id="IPR052704">
    <property type="entry name" value="ECF_Sigma-70_Domain"/>
</dbReference>
<comment type="caution">
    <text evidence="5">The sequence shown here is derived from an EMBL/GenBank/DDBJ whole genome shotgun (WGS) entry which is preliminary data.</text>
</comment>
<dbReference type="PANTHER" id="PTHR30173:SF36">
    <property type="entry name" value="ECF RNA POLYMERASE SIGMA FACTOR SIGJ"/>
    <property type="match status" value="1"/>
</dbReference>
<sequence>MESGVALPLTDSFYLAWRGYLLGIAYRMLGSVEDAEDIVQDLFAELQGEGIPQMDYPKAYLTRATVNRSLNVLKSARKQREEYVGQWLPDPLHHRLLEPGPLERVEHRESLQYAYLVLMEQLLPAERAVLLLHEVYQYDYRSIAELLGKNEAACRQLGSRARRKLRPTKPISEDTSSKRDMELAEAAASRQVLLDRFIFAFERHQVDTLRELLSEHAIMITDGGGKVHSAINPIKGAARVHAFTASPKTFQALRRARVTFVELNGEMQVLFWNEHQLEAVMCVQLSEGSSHIQGIYVIKNPEKLESIQLRLDA</sequence>